<dbReference type="HOGENOM" id="CLU_1194388_0_0_7"/>
<comment type="caution">
    <text evidence="2">The sequence shown here is derived from an EMBL/GenBank/DDBJ whole genome shotgun (WGS) entry which is preliminary data.</text>
</comment>
<reference evidence="2 3" key="1">
    <citation type="journal article" date="2012" name="Proc. Natl. Acad. Sci. U.S.A.">
        <title>Genome and physiology of a model Epsilonproteobacterium responsible for sulfide detoxification in marine oxygen depletion zones.</title>
        <authorList>
            <person name="Grote J."/>
            <person name="Schott T."/>
            <person name="Bruckner C.G."/>
            <person name="Glockner F.O."/>
            <person name="Jost G."/>
            <person name="Teeling H."/>
            <person name="Labrenz M."/>
            <person name="Jurgens K."/>
        </authorList>
    </citation>
    <scope>NUCLEOTIDE SEQUENCE [LARGE SCALE GENOMIC DNA]</scope>
    <source>
        <strain evidence="2 3">GD1</strain>
    </source>
</reference>
<accession>B6BJS6</accession>
<feature type="coiled-coil region" evidence="1">
    <location>
        <begin position="22"/>
        <end position="49"/>
    </location>
</feature>
<proteinExistence type="predicted"/>
<dbReference type="OrthoDB" id="5334855at2"/>
<feature type="coiled-coil region" evidence="1">
    <location>
        <begin position="91"/>
        <end position="125"/>
    </location>
</feature>
<dbReference type="Proteomes" id="UP000006431">
    <property type="component" value="Unassembled WGS sequence"/>
</dbReference>
<name>B6BJS6_SULGG</name>
<dbReference type="PATRIC" id="fig|929558.5.peg.2794"/>
<dbReference type="EMBL" id="AFRZ01000001">
    <property type="protein sequence ID" value="EHP31326.1"/>
    <property type="molecule type" value="Genomic_DNA"/>
</dbReference>
<sequence length="232" mass="27090">MKAFLITLLLVSFLQADEMKRIESIVQDITKLRAQYEECKNNLNAKETLKAEVAKPENNVLERSEYQKELKTQRQKNIILIAEVDYLTESSANNEKMIKKYEKLLKTKENEILALKKKLNSNKKTAPKKTKPAEICVKDIDDNPFPKLMPKENAPIIEEIEITKANTFRLNDDSQIYDSPNGKKIDSWTMNTSFTSNRKTKNWVKITGYFTDKKWKKAQQEMWVKHSQVSKK</sequence>
<accession>H1FU20</accession>
<dbReference type="RefSeq" id="WP_008337194.1">
    <property type="nucleotide sequence ID" value="NZ_AFRZ01000001.1"/>
</dbReference>
<evidence type="ECO:0000313" key="3">
    <source>
        <dbReference type="Proteomes" id="UP000006431"/>
    </source>
</evidence>
<keyword evidence="1" id="KW-0175">Coiled coil</keyword>
<protein>
    <submittedName>
        <fullName evidence="2">Uncharacterized protein</fullName>
    </submittedName>
</protein>
<organism evidence="2 3">
    <name type="scientific">Sulfurimonas gotlandica (strain DSM 19862 / JCM 16533 / GD1)</name>
    <dbReference type="NCBI Taxonomy" id="929558"/>
    <lineage>
        <taxon>Bacteria</taxon>
        <taxon>Pseudomonadati</taxon>
        <taxon>Campylobacterota</taxon>
        <taxon>Epsilonproteobacteria</taxon>
        <taxon>Campylobacterales</taxon>
        <taxon>Sulfurimonadaceae</taxon>
        <taxon>Sulfurimonas</taxon>
    </lineage>
</organism>
<keyword evidence="3" id="KW-1185">Reference proteome</keyword>
<dbReference type="eggNOG" id="COG3206">
    <property type="taxonomic scope" value="Bacteria"/>
</dbReference>
<dbReference type="STRING" id="929558.SMGD1_2804"/>
<evidence type="ECO:0000256" key="1">
    <source>
        <dbReference type="SAM" id="Coils"/>
    </source>
</evidence>
<evidence type="ECO:0000313" key="2">
    <source>
        <dbReference type="EMBL" id="EHP31326.1"/>
    </source>
</evidence>
<dbReference type="AlphaFoldDB" id="B6BJS6"/>
<gene>
    <name evidence="2" type="ORF">SMGD1_2804</name>
</gene>